<gene>
    <name evidence="1" type="ORF">EVAR_95238_1</name>
</gene>
<accession>A0A4C1UKX1</accession>
<evidence type="ECO:0000313" key="2">
    <source>
        <dbReference type="Proteomes" id="UP000299102"/>
    </source>
</evidence>
<name>A0A4C1UKX1_EUMVA</name>
<organism evidence="1 2">
    <name type="scientific">Eumeta variegata</name>
    <name type="common">Bagworm moth</name>
    <name type="synonym">Eumeta japonica</name>
    <dbReference type="NCBI Taxonomy" id="151549"/>
    <lineage>
        <taxon>Eukaryota</taxon>
        <taxon>Metazoa</taxon>
        <taxon>Ecdysozoa</taxon>
        <taxon>Arthropoda</taxon>
        <taxon>Hexapoda</taxon>
        <taxon>Insecta</taxon>
        <taxon>Pterygota</taxon>
        <taxon>Neoptera</taxon>
        <taxon>Endopterygota</taxon>
        <taxon>Lepidoptera</taxon>
        <taxon>Glossata</taxon>
        <taxon>Ditrysia</taxon>
        <taxon>Tineoidea</taxon>
        <taxon>Psychidae</taxon>
        <taxon>Oiketicinae</taxon>
        <taxon>Eumeta</taxon>
    </lineage>
</organism>
<evidence type="ECO:0000313" key="1">
    <source>
        <dbReference type="EMBL" id="GBP26727.1"/>
    </source>
</evidence>
<dbReference type="Proteomes" id="UP000299102">
    <property type="component" value="Unassembled WGS sequence"/>
</dbReference>
<keyword evidence="2" id="KW-1185">Reference proteome</keyword>
<dbReference type="AlphaFoldDB" id="A0A4C1UKX1"/>
<comment type="caution">
    <text evidence="1">The sequence shown here is derived from an EMBL/GenBank/DDBJ whole genome shotgun (WGS) entry which is preliminary data.</text>
</comment>
<proteinExistence type="predicted"/>
<dbReference type="EMBL" id="BGZK01000184">
    <property type="protein sequence ID" value="GBP26727.1"/>
    <property type="molecule type" value="Genomic_DNA"/>
</dbReference>
<protein>
    <submittedName>
        <fullName evidence="1">Uncharacterized protein</fullName>
    </submittedName>
</protein>
<reference evidence="1 2" key="1">
    <citation type="journal article" date="2019" name="Commun. Biol.">
        <title>The bagworm genome reveals a unique fibroin gene that provides high tensile strength.</title>
        <authorList>
            <person name="Kono N."/>
            <person name="Nakamura H."/>
            <person name="Ohtoshi R."/>
            <person name="Tomita M."/>
            <person name="Numata K."/>
            <person name="Arakawa K."/>
        </authorList>
    </citation>
    <scope>NUCLEOTIDE SEQUENCE [LARGE SCALE GENOMIC DNA]</scope>
</reference>
<sequence>MCDTGFIKANSDNIPDVDIFMITNFLKVTFGLFLPKFEVPRHQEFQCGRVNFNDEFLDGRLSTAMNIKNIDSMRRMIERTLLFLNLVENEQQAGLNDDQLHCNVCFGIQADYEGQRSTDLSRLFDDVDGCVEDTCAIWTEWQARTVERTRVVLLVYSHGAEIIYFLHLYFVEAASGTRRRSAAPGHVHSLRSCSWPYLVNKQFGESRNDVSKSRTIYHAHVLRRRPTTNGAALTHRTHFRTAEFRALYCAGWELPTTAATDAMTSFGNDHLAHLLNHRRIA</sequence>